<evidence type="ECO:0008006" key="3">
    <source>
        <dbReference type="Google" id="ProtNLM"/>
    </source>
</evidence>
<comment type="caution">
    <text evidence="1">The sequence shown here is derived from an EMBL/GenBank/DDBJ whole genome shotgun (WGS) entry which is preliminary data.</text>
</comment>
<name>A0A4Y8TTI6_9MICC</name>
<organism evidence="1 2">
    <name type="scientific">Glutamicibacter arilaitensis</name>
    <dbReference type="NCBI Taxonomy" id="256701"/>
    <lineage>
        <taxon>Bacteria</taxon>
        <taxon>Bacillati</taxon>
        <taxon>Actinomycetota</taxon>
        <taxon>Actinomycetes</taxon>
        <taxon>Micrococcales</taxon>
        <taxon>Micrococcaceae</taxon>
        <taxon>Glutamicibacter</taxon>
    </lineage>
</organism>
<accession>A0A4Y8TTI6</accession>
<proteinExistence type="predicted"/>
<protein>
    <recommendedName>
        <fullName evidence="3">Helicase</fullName>
    </recommendedName>
</protein>
<dbReference type="EMBL" id="SPDS01000002">
    <property type="protein sequence ID" value="TFH55252.1"/>
    <property type="molecule type" value="Genomic_DNA"/>
</dbReference>
<evidence type="ECO:0000313" key="2">
    <source>
        <dbReference type="Proteomes" id="UP000297638"/>
    </source>
</evidence>
<sequence length="176" mass="19095">MMDQGPGDDSMEFGIRQVAVGGLERAELMQHLAQSGVQLNGFAKQLLEHQIFDELVPAHNLTLTSRNLQQLGLDAGATLPQIFERAVSVGLKLCPAYAGPYLRLDFLDQAASDDSVLSAGKKPAGSLTIASASVGGEDFPRGFYLRVVDEVAWLRGYRCDDTNGFALADTFVFRCR</sequence>
<gene>
    <name evidence="1" type="ORF">EXY26_13345</name>
</gene>
<evidence type="ECO:0000313" key="1">
    <source>
        <dbReference type="EMBL" id="TFH55252.1"/>
    </source>
</evidence>
<dbReference type="AlphaFoldDB" id="A0A4Y8TTI6"/>
<dbReference type="Proteomes" id="UP000297638">
    <property type="component" value="Unassembled WGS sequence"/>
</dbReference>
<reference evidence="1 2" key="1">
    <citation type="submission" date="2019-03" db="EMBL/GenBank/DDBJ databases">
        <title>Glutamicibacter sp. LJH19 genome.</title>
        <authorList>
            <person name="Sinai Borker S."/>
            <person name="Kumar R."/>
        </authorList>
    </citation>
    <scope>NUCLEOTIDE SEQUENCE [LARGE SCALE GENOMIC DNA]</scope>
    <source>
        <strain evidence="1 2">LJH19</strain>
    </source>
</reference>